<dbReference type="SUPFAM" id="SSF50630">
    <property type="entry name" value="Acid proteases"/>
    <property type="match status" value="1"/>
</dbReference>
<accession>A0A067KSX3</accession>
<dbReference type="PANTHER" id="PTHR47967:SF128">
    <property type="entry name" value="ASPARTIC PROTEINASE CDR1-LIKE"/>
    <property type="match status" value="1"/>
</dbReference>
<dbReference type="AlphaFoldDB" id="A0A067KSX3"/>
<dbReference type="InterPro" id="IPR032799">
    <property type="entry name" value="TAXi_C"/>
</dbReference>
<proteinExistence type="predicted"/>
<keyword evidence="2" id="KW-0378">Hydrolase</keyword>
<dbReference type="STRING" id="180498.A0A067KSX3"/>
<dbReference type="Proteomes" id="UP000027138">
    <property type="component" value="Unassembled WGS sequence"/>
</dbReference>
<dbReference type="InterPro" id="IPR033121">
    <property type="entry name" value="PEPTIDASE_A1"/>
</dbReference>
<protein>
    <recommendedName>
        <fullName evidence="3">Peptidase A1 domain-containing protein</fullName>
    </recommendedName>
</protein>
<evidence type="ECO:0000313" key="5">
    <source>
        <dbReference type="Proteomes" id="UP000027138"/>
    </source>
</evidence>
<evidence type="ECO:0000256" key="1">
    <source>
        <dbReference type="ARBA" id="ARBA00022670"/>
    </source>
</evidence>
<name>A0A067KSX3_JATCU</name>
<dbReference type="GO" id="GO:0005576">
    <property type="term" value="C:extracellular region"/>
    <property type="evidence" value="ECO:0007669"/>
    <property type="project" value="TreeGrafter"/>
</dbReference>
<evidence type="ECO:0000313" key="4">
    <source>
        <dbReference type="EMBL" id="KDP39306.1"/>
    </source>
</evidence>
<dbReference type="EMBL" id="KK914353">
    <property type="protein sequence ID" value="KDP39306.1"/>
    <property type="molecule type" value="Genomic_DNA"/>
</dbReference>
<dbReference type="PROSITE" id="PS00141">
    <property type="entry name" value="ASP_PROTEASE"/>
    <property type="match status" value="1"/>
</dbReference>
<gene>
    <name evidence="4" type="ORF">JCGZ_01063</name>
</gene>
<dbReference type="InterPro" id="IPR001969">
    <property type="entry name" value="Aspartic_peptidase_AS"/>
</dbReference>
<evidence type="ECO:0000256" key="2">
    <source>
        <dbReference type="ARBA" id="ARBA00022801"/>
    </source>
</evidence>
<dbReference type="PANTHER" id="PTHR47967">
    <property type="entry name" value="OS07G0603500 PROTEIN-RELATED"/>
    <property type="match status" value="1"/>
</dbReference>
<reference evidence="4 5" key="1">
    <citation type="journal article" date="2014" name="PLoS ONE">
        <title>Global Analysis of Gene Expression Profiles in Physic Nut (Jatropha curcas L.) Seedlings Exposed to Salt Stress.</title>
        <authorList>
            <person name="Zhang L."/>
            <person name="Zhang C."/>
            <person name="Wu P."/>
            <person name="Chen Y."/>
            <person name="Li M."/>
            <person name="Jiang H."/>
            <person name="Wu G."/>
        </authorList>
    </citation>
    <scope>NUCLEOTIDE SEQUENCE [LARGE SCALE GENOMIC DNA]</scope>
    <source>
        <strain evidence="5">cv. GZQX0401</strain>
        <tissue evidence="4">Young leaves</tissue>
    </source>
</reference>
<sequence>MGRGHNNRGLFSPETSGTIGLGGSKPSIVSRLGDLSDRKFFCCLLPYSSKVGKSSKLNFGQKASFQAKDSSSTTEGNIIIDSGTALTFFPDASFSELATAFAAGVTGGKRVKDPSGFLPVCYNSTTESRIKNFQGLQFILGGPDVKLKRVNRFIRVAEGVICKPGGGDSAALYGNFAQMNFLVGYDLVKKTIPFKPTDCGKEEVT</sequence>
<dbReference type="PROSITE" id="PS51767">
    <property type="entry name" value="PEPTIDASE_A1"/>
    <property type="match status" value="1"/>
</dbReference>
<keyword evidence="5" id="KW-1185">Reference proteome</keyword>
<dbReference type="Gene3D" id="2.40.70.10">
    <property type="entry name" value="Acid Proteases"/>
    <property type="match status" value="1"/>
</dbReference>
<dbReference type="InterPro" id="IPR051708">
    <property type="entry name" value="Plant_Aspart_Prot_A1"/>
</dbReference>
<dbReference type="OrthoDB" id="1741242at2759"/>
<organism evidence="4 5">
    <name type="scientific">Jatropha curcas</name>
    <name type="common">Barbados nut</name>
    <dbReference type="NCBI Taxonomy" id="180498"/>
    <lineage>
        <taxon>Eukaryota</taxon>
        <taxon>Viridiplantae</taxon>
        <taxon>Streptophyta</taxon>
        <taxon>Embryophyta</taxon>
        <taxon>Tracheophyta</taxon>
        <taxon>Spermatophyta</taxon>
        <taxon>Magnoliopsida</taxon>
        <taxon>eudicotyledons</taxon>
        <taxon>Gunneridae</taxon>
        <taxon>Pentapetalae</taxon>
        <taxon>rosids</taxon>
        <taxon>fabids</taxon>
        <taxon>Malpighiales</taxon>
        <taxon>Euphorbiaceae</taxon>
        <taxon>Crotonoideae</taxon>
        <taxon>Jatropheae</taxon>
        <taxon>Jatropha</taxon>
    </lineage>
</organism>
<dbReference type="GO" id="GO:0004190">
    <property type="term" value="F:aspartic-type endopeptidase activity"/>
    <property type="evidence" value="ECO:0007669"/>
    <property type="project" value="InterPro"/>
</dbReference>
<dbReference type="Pfam" id="PF14541">
    <property type="entry name" value="TAXi_C"/>
    <property type="match status" value="1"/>
</dbReference>
<dbReference type="GO" id="GO:0006508">
    <property type="term" value="P:proteolysis"/>
    <property type="evidence" value="ECO:0007669"/>
    <property type="project" value="UniProtKB-KW"/>
</dbReference>
<evidence type="ECO:0000259" key="3">
    <source>
        <dbReference type="PROSITE" id="PS51767"/>
    </source>
</evidence>
<dbReference type="InterPro" id="IPR021109">
    <property type="entry name" value="Peptidase_aspartic_dom_sf"/>
</dbReference>
<keyword evidence="1" id="KW-0645">Protease</keyword>
<feature type="domain" description="Peptidase A1" evidence="3">
    <location>
        <begin position="1"/>
        <end position="195"/>
    </location>
</feature>